<protein>
    <submittedName>
        <fullName evidence="2">Uncharacterized protein</fullName>
    </submittedName>
</protein>
<evidence type="ECO:0000313" key="3">
    <source>
        <dbReference type="Proteomes" id="UP000828390"/>
    </source>
</evidence>
<dbReference type="Proteomes" id="UP000828390">
    <property type="component" value="Unassembled WGS sequence"/>
</dbReference>
<gene>
    <name evidence="2" type="ORF">DPMN_045658</name>
</gene>
<proteinExistence type="predicted"/>
<reference evidence="2" key="1">
    <citation type="journal article" date="2019" name="bioRxiv">
        <title>The Genome of the Zebra Mussel, Dreissena polymorpha: A Resource for Invasive Species Research.</title>
        <authorList>
            <person name="McCartney M.A."/>
            <person name="Auch B."/>
            <person name="Kono T."/>
            <person name="Mallez S."/>
            <person name="Zhang Y."/>
            <person name="Obille A."/>
            <person name="Becker A."/>
            <person name="Abrahante J.E."/>
            <person name="Garbe J."/>
            <person name="Badalamenti J.P."/>
            <person name="Herman A."/>
            <person name="Mangelson H."/>
            <person name="Liachko I."/>
            <person name="Sullivan S."/>
            <person name="Sone E.D."/>
            <person name="Koren S."/>
            <person name="Silverstein K.A.T."/>
            <person name="Beckman K.B."/>
            <person name="Gohl D.M."/>
        </authorList>
    </citation>
    <scope>NUCLEOTIDE SEQUENCE</scope>
    <source>
        <strain evidence="2">Duluth1</strain>
        <tissue evidence="2">Whole animal</tissue>
    </source>
</reference>
<feature type="region of interest" description="Disordered" evidence="1">
    <location>
        <begin position="1"/>
        <end position="51"/>
    </location>
</feature>
<evidence type="ECO:0000313" key="2">
    <source>
        <dbReference type="EMBL" id="KAH3739014.1"/>
    </source>
</evidence>
<reference evidence="2" key="2">
    <citation type="submission" date="2020-11" db="EMBL/GenBank/DDBJ databases">
        <authorList>
            <person name="McCartney M.A."/>
            <person name="Auch B."/>
            <person name="Kono T."/>
            <person name="Mallez S."/>
            <person name="Becker A."/>
            <person name="Gohl D.M."/>
            <person name="Silverstein K.A.T."/>
            <person name="Koren S."/>
            <person name="Bechman K.B."/>
            <person name="Herman A."/>
            <person name="Abrahante J.E."/>
            <person name="Garbe J."/>
        </authorList>
    </citation>
    <scope>NUCLEOTIDE SEQUENCE</scope>
    <source>
        <strain evidence="2">Duluth1</strain>
        <tissue evidence="2">Whole animal</tissue>
    </source>
</reference>
<comment type="caution">
    <text evidence="2">The sequence shown here is derived from an EMBL/GenBank/DDBJ whole genome shotgun (WGS) entry which is preliminary data.</text>
</comment>
<dbReference type="AlphaFoldDB" id="A0A9D4HZU4"/>
<organism evidence="2 3">
    <name type="scientific">Dreissena polymorpha</name>
    <name type="common">Zebra mussel</name>
    <name type="synonym">Mytilus polymorpha</name>
    <dbReference type="NCBI Taxonomy" id="45954"/>
    <lineage>
        <taxon>Eukaryota</taxon>
        <taxon>Metazoa</taxon>
        <taxon>Spiralia</taxon>
        <taxon>Lophotrochozoa</taxon>
        <taxon>Mollusca</taxon>
        <taxon>Bivalvia</taxon>
        <taxon>Autobranchia</taxon>
        <taxon>Heteroconchia</taxon>
        <taxon>Euheterodonta</taxon>
        <taxon>Imparidentia</taxon>
        <taxon>Neoheterodontei</taxon>
        <taxon>Myida</taxon>
        <taxon>Dreissenoidea</taxon>
        <taxon>Dreissenidae</taxon>
        <taxon>Dreissena</taxon>
    </lineage>
</organism>
<dbReference type="EMBL" id="JAIWYP010000011">
    <property type="protein sequence ID" value="KAH3739014.1"/>
    <property type="molecule type" value="Genomic_DNA"/>
</dbReference>
<keyword evidence="3" id="KW-1185">Reference proteome</keyword>
<sequence length="80" mass="9983">MTERQRERTDRHTDRRQRRQTDRSEQDRTDRDRDREEKETTKRQRDRDRGDFRSSYEVLSGWYIAGISNFGNKYITINKR</sequence>
<name>A0A9D4HZU4_DREPO</name>
<accession>A0A9D4HZU4</accession>
<evidence type="ECO:0000256" key="1">
    <source>
        <dbReference type="SAM" id="MobiDB-lite"/>
    </source>
</evidence>